<dbReference type="Pfam" id="PF07992">
    <property type="entry name" value="Pyr_redox_2"/>
    <property type="match status" value="1"/>
</dbReference>
<dbReference type="PANTHER" id="PTHR43735">
    <property type="entry name" value="APOPTOSIS-INDUCING FACTOR 1"/>
    <property type="match status" value="1"/>
</dbReference>
<name>A0A1Q5TCB4_9EURO</name>
<organism evidence="3 4">
    <name type="scientific">Penicillium subrubescens</name>
    <dbReference type="NCBI Taxonomy" id="1316194"/>
    <lineage>
        <taxon>Eukaryota</taxon>
        <taxon>Fungi</taxon>
        <taxon>Dikarya</taxon>
        <taxon>Ascomycota</taxon>
        <taxon>Pezizomycotina</taxon>
        <taxon>Eurotiomycetes</taxon>
        <taxon>Eurotiomycetidae</taxon>
        <taxon>Eurotiales</taxon>
        <taxon>Aspergillaceae</taxon>
        <taxon>Penicillium</taxon>
    </lineage>
</organism>
<dbReference type="PRINTS" id="PR00411">
    <property type="entry name" value="PNDRDTASEI"/>
</dbReference>
<evidence type="ECO:0000313" key="3">
    <source>
        <dbReference type="EMBL" id="OKO97864.1"/>
    </source>
</evidence>
<sequence length="411" mass="44659">MPSNDGLLAVARSFRVLVIGGSYGGLSAALNLWDLSRGRLPRFNYAYDGPAPAHRIPIQTTIVDERDGYYHLIGTPKSLACEKLAAESWTRFQDIPALKSPDFKIIQGSVSSVDCATKVAHILDTATNSTITESYDYLIVASGLRRGYPTVPRSLRRDDYLEEARKHTENVRNARGVVVIGGGAVGVEMAAELKMLEPQQKVTLIHSRDRLLSSEPLPDDFAERAYSILQQGGVAVILGQRVMDTTAVDVEGDQRMWRLTLGDGRQITTGHVLSAISRCIPTSTYLPPQTLNEDGYVKVQPSRLQFSADIPNAEHHYAVGDLAAWPGIKRCGGAMHMGHYAAMNIHQQMMAECSGGKPTLKTLNPFPAVIGLALGTKAVSYTPDEGTKHGEELLASLFGEDMGNSNSPVML</sequence>
<dbReference type="GO" id="GO:0004174">
    <property type="term" value="F:electron-transferring-flavoprotein dehydrogenase activity"/>
    <property type="evidence" value="ECO:0007669"/>
    <property type="project" value="TreeGrafter"/>
</dbReference>
<dbReference type="InterPro" id="IPR023753">
    <property type="entry name" value="FAD/NAD-binding_dom"/>
</dbReference>
<reference evidence="3 4" key="1">
    <citation type="submission" date="2016-10" db="EMBL/GenBank/DDBJ databases">
        <title>Genome sequence of the ascomycete fungus Penicillium subrubescens.</title>
        <authorList>
            <person name="De Vries R.P."/>
            <person name="Peng M."/>
            <person name="Dilokpimol A."/>
            <person name="Hilden K."/>
            <person name="Makela M.R."/>
            <person name="Grigoriev I."/>
            <person name="Riley R."/>
            <person name="Granchi Z."/>
        </authorList>
    </citation>
    <scope>NUCLEOTIDE SEQUENCE [LARGE SCALE GENOMIC DNA]</scope>
    <source>
        <strain evidence="3 4">CBS 132785</strain>
    </source>
</reference>
<accession>A0A1Q5TCB4</accession>
<dbReference type="EMBL" id="MNBE01000683">
    <property type="protein sequence ID" value="OKO97864.1"/>
    <property type="molecule type" value="Genomic_DNA"/>
</dbReference>
<keyword evidence="1" id="KW-0812">Transmembrane</keyword>
<keyword evidence="4" id="KW-1185">Reference proteome</keyword>
<evidence type="ECO:0000259" key="2">
    <source>
        <dbReference type="Pfam" id="PF07992"/>
    </source>
</evidence>
<feature type="transmembrane region" description="Helical" evidence="1">
    <location>
        <begin position="12"/>
        <end position="33"/>
    </location>
</feature>
<dbReference type="InterPro" id="IPR036188">
    <property type="entry name" value="FAD/NAD-bd_sf"/>
</dbReference>
<evidence type="ECO:0000256" key="1">
    <source>
        <dbReference type="SAM" id="Phobius"/>
    </source>
</evidence>
<comment type="caution">
    <text evidence="3">The sequence shown here is derived from an EMBL/GenBank/DDBJ whole genome shotgun (WGS) entry which is preliminary data.</text>
</comment>
<dbReference type="GO" id="GO:0050660">
    <property type="term" value="F:flavin adenine dinucleotide binding"/>
    <property type="evidence" value="ECO:0007669"/>
    <property type="project" value="TreeGrafter"/>
</dbReference>
<dbReference type="PANTHER" id="PTHR43735:SF24">
    <property type="entry name" value="NUCLEOTIDE-DISULPHIDE OXIDOREDUCTASE AMID-LIKE, PUTATIVE (AFU_ORTHOLOGUE AFUA_1G17180)-RELATED"/>
    <property type="match status" value="1"/>
</dbReference>
<dbReference type="PRINTS" id="PR00368">
    <property type="entry name" value="FADPNR"/>
</dbReference>
<protein>
    <submittedName>
        <fullName evidence="3">Apoptosis-inducing factor-like protein</fullName>
    </submittedName>
</protein>
<evidence type="ECO:0000313" key="4">
    <source>
        <dbReference type="Proteomes" id="UP000186955"/>
    </source>
</evidence>
<feature type="domain" description="FAD/NAD(P)-binding" evidence="2">
    <location>
        <begin position="14"/>
        <end position="338"/>
    </location>
</feature>
<dbReference type="SUPFAM" id="SSF51905">
    <property type="entry name" value="FAD/NAD(P)-binding domain"/>
    <property type="match status" value="1"/>
</dbReference>
<keyword evidence="1" id="KW-0472">Membrane</keyword>
<dbReference type="STRING" id="1316194.A0A1Q5TCB4"/>
<proteinExistence type="predicted"/>
<keyword evidence="1" id="KW-1133">Transmembrane helix</keyword>
<dbReference type="Proteomes" id="UP000186955">
    <property type="component" value="Unassembled WGS sequence"/>
</dbReference>
<dbReference type="Gene3D" id="3.50.50.100">
    <property type="match status" value="1"/>
</dbReference>
<dbReference type="AlphaFoldDB" id="A0A1Q5TCB4"/>
<gene>
    <name evidence="3" type="ORF">PENSUB_9790</name>
</gene>
<dbReference type="GO" id="GO:0005737">
    <property type="term" value="C:cytoplasm"/>
    <property type="evidence" value="ECO:0007669"/>
    <property type="project" value="TreeGrafter"/>
</dbReference>